<dbReference type="OrthoDB" id="264015at2759"/>
<dbReference type="SUPFAM" id="SSF51905">
    <property type="entry name" value="FAD/NAD(P)-binding domain"/>
    <property type="match status" value="1"/>
</dbReference>
<dbReference type="Gene3D" id="3.30.9.10">
    <property type="entry name" value="D-Amino Acid Oxidase, subunit A, domain 2"/>
    <property type="match status" value="1"/>
</dbReference>
<evidence type="ECO:0000256" key="1">
    <source>
        <dbReference type="ARBA" id="ARBA00001974"/>
    </source>
</evidence>
<dbReference type="Proteomes" id="UP000039865">
    <property type="component" value="Unassembled WGS sequence"/>
</dbReference>
<dbReference type="PANTHER" id="PTHR11985:SF15">
    <property type="entry name" value="GLYCEROL-3-PHOSPHATE DEHYDROGENASE, MITOCHONDRIAL"/>
    <property type="match status" value="1"/>
</dbReference>
<dbReference type="GO" id="GO:0006072">
    <property type="term" value="P:glycerol-3-phosphate metabolic process"/>
    <property type="evidence" value="ECO:0007669"/>
    <property type="project" value="InterPro"/>
</dbReference>
<dbReference type="OMA" id="GVMTIMN"/>
<name>A0A078ANE8_STYLE</name>
<dbReference type="AlphaFoldDB" id="A0A078ANE8"/>
<dbReference type="FunCoup" id="A0A078ANE8">
    <property type="interactions" value="139"/>
</dbReference>
<dbReference type="Pfam" id="PF01266">
    <property type="entry name" value="DAO"/>
    <property type="match status" value="1"/>
</dbReference>
<dbReference type="Pfam" id="PF16901">
    <property type="entry name" value="DAO_C"/>
    <property type="match status" value="1"/>
</dbReference>
<dbReference type="InterPro" id="IPR031656">
    <property type="entry name" value="DAO_C"/>
</dbReference>
<dbReference type="Gene3D" id="1.10.8.870">
    <property type="entry name" value="Alpha-glycerophosphate oxidase, cap domain"/>
    <property type="match status" value="1"/>
</dbReference>
<evidence type="ECO:0000256" key="6">
    <source>
        <dbReference type="ARBA" id="ARBA00023002"/>
    </source>
</evidence>
<sequence>MTSLLRKSIKVSLASILAIKAGDTFRKYDNIPLQPFFFRNVKCEALGEFNKDDLMGNIMKTEFERDLKDVAYHHKARYAFVLKSREEHLKEMMDEKNEYDLLIIGGGASGAGVALEAASRGLKCAVVDKYDFASGTSSRSTKMAHGGIRYFEKMMKLDGDPFENFELLKETLHERNYFLYAASFQNKPLQLVIPSSSWFWSVFFYYPGALLYHLMYLRQLMKSNYDTGLQGPRIYGRQKVKNIFSELKAIHGQYGTVIYETQMMDSRMNLNALLTASIDKYIPGMKGANLANYTEFVDFIKNENGQITGAILNDTLKQKQFKVKCKVLVNCAGIYADELRIKDNKEAKQRITGARGTHLMFSQGLLPENSGIIIPKTKDGRLIFIINYLGHAMVGTTDDKCEITHTPKPIEQDIEFIVSELKQIFGDNFDYKKNMISAWSGIRPLVVETEEDKQQQILKEQELNTGMFSSVKSIFKRQIIRLGHLIHGAPKGSTAALSRNHVIEKSASGMVSLMGGKWTSFRKMGEETVDLIINSNRQRLDVAYEKSVTTKFKLAGSYTALQVSEGIIQSDQQIKEQYEDHLVFEYGIDRKFAQHLFHSYGTAALRVARLGKENQMNVRIHENYPFLKSEILYAIRSEMAQKPNDILCRRVPIGFLNEQICREILTEVVEIMAKEKKWTNDQKKQELDEAANNLQYMM</sequence>
<feature type="domain" description="FAD dependent oxidoreductase" evidence="7">
    <location>
        <begin position="100"/>
        <end position="445"/>
    </location>
</feature>
<dbReference type="GO" id="GO:0004368">
    <property type="term" value="F:glycerol-3-phosphate dehydrogenase (quinone) activity"/>
    <property type="evidence" value="ECO:0007669"/>
    <property type="project" value="UniProtKB-EC"/>
</dbReference>
<evidence type="ECO:0000256" key="4">
    <source>
        <dbReference type="ARBA" id="ARBA00022630"/>
    </source>
</evidence>
<dbReference type="InterPro" id="IPR000447">
    <property type="entry name" value="G3P_DH_FAD-dep"/>
</dbReference>
<evidence type="ECO:0000256" key="2">
    <source>
        <dbReference type="ARBA" id="ARBA00007330"/>
    </source>
</evidence>
<evidence type="ECO:0000259" key="7">
    <source>
        <dbReference type="Pfam" id="PF01266"/>
    </source>
</evidence>
<evidence type="ECO:0000256" key="5">
    <source>
        <dbReference type="ARBA" id="ARBA00022827"/>
    </source>
</evidence>
<dbReference type="InterPro" id="IPR036188">
    <property type="entry name" value="FAD/NAD-bd_sf"/>
</dbReference>
<comment type="similarity">
    <text evidence="2">Belongs to the FAD-dependent glycerol-3-phosphate dehydrogenase family.</text>
</comment>
<gene>
    <name evidence="9" type="primary">Contig788.g865</name>
    <name evidence="9" type="ORF">STYLEM_11511</name>
</gene>
<feature type="domain" description="Alpha-glycerophosphate oxidase C-terminal" evidence="8">
    <location>
        <begin position="547"/>
        <end position="683"/>
    </location>
</feature>
<evidence type="ECO:0000256" key="3">
    <source>
        <dbReference type="ARBA" id="ARBA00013029"/>
    </source>
</evidence>
<reference evidence="9 10" key="1">
    <citation type="submission" date="2014-06" db="EMBL/GenBank/DDBJ databases">
        <authorList>
            <person name="Swart Estienne"/>
        </authorList>
    </citation>
    <scope>NUCLEOTIDE SEQUENCE [LARGE SCALE GENOMIC DNA]</scope>
    <source>
        <strain evidence="9 10">130c</strain>
    </source>
</reference>
<dbReference type="Gene3D" id="3.50.50.60">
    <property type="entry name" value="FAD/NAD(P)-binding domain"/>
    <property type="match status" value="1"/>
</dbReference>
<dbReference type="GO" id="GO:0005739">
    <property type="term" value="C:mitochondrion"/>
    <property type="evidence" value="ECO:0007669"/>
    <property type="project" value="TreeGrafter"/>
</dbReference>
<dbReference type="EC" id="1.1.5.3" evidence="3"/>
<dbReference type="PANTHER" id="PTHR11985">
    <property type="entry name" value="GLYCEROL-3-PHOSPHATE DEHYDROGENASE"/>
    <property type="match status" value="1"/>
</dbReference>
<keyword evidence="10" id="KW-1185">Reference proteome</keyword>
<comment type="cofactor">
    <cofactor evidence="1">
        <name>FAD</name>
        <dbReference type="ChEBI" id="CHEBI:57692"/>
    </cofactor>
</comment>
<accession>A0A078ANE8</accession>
<proteinExistence type="inferred from homology"/>
<evidence type="ECO:0000313" key="10">
    <source>
        <dbReference type="Proteomes" id="UP000039865"/>
    </source>
</evidence>
<evidence type="ECO:0000259" key="8">
    <source>
        <dbReference type="Pfam" id="PF16901"/>
    </source>
</evidence>
<dbReference type="PRINTS" id="PR01001">
    <property type="entry name" value="FADG3PDH"/>
</dbReference>
<keyword evidence="4" id="KW-0285">Flavoprotein</keyword>
<keyword evidence="5" id="KW-0274">FAD</keyword>
<evidence type="ECO:0000313" key="9">
    <source>
        <dbReference type="EMBL" id="CDW82478.1"/>
    </source>
</evidence>
<keyword evidence="6" id="KW-0560">Oxidoreductase</keyword>
<dbReference type="EMBL" id="CCKQ01010955">
    <property type="protein sequence ID" value="CDW82478.1"/>
    <property type="molecule type" value="Genomic_DNA"/>
</dbReference>
<protein>
    <recommendedName>
        <fullName evidence="3">glycerol-3-phosphate dehydrogenase</fullName>
        <ecNumber evidence="3">1.1.5.3</ecNumber>
    </recommendedName>
</protein>
<dbReference type="InParanoid" id="A0A078ANE8"/>
<organism evidence="9 10">
    <name type="scientific">Stylonychia lemnae</name>
    <name type="common">Ciliate</name>
    <dbReference type="NCBI Taxonomy" id="5949"/>
    <lineage>
        <taxon>Eukaryota</taxon>
        <taxon>Sar</taxon>
        <taxon>Alveolata</taxon>
        <taxon>Ciliophora</taxon>
        <taxon>Intramacronucleata</taxon>
        <taxon>Spirotrichea</taxon>
        <taxon>Stichotrichia</taxon>
        <taxon>Sporadotrichida</taxon>
        <taxon>Oxytrichidae</taxon>
        <taxon>Stylonychinae</taxon>
        <taxon>Stylonychia</taxon>
    </lineage>
</organism>
<dbReference type="InterPro" id="IPR038299">
    <property type="entry name" value="DAO_C_sf"/>
</dbReference>
<dbReference type="InterPro" id="IPR006076">
    <property type="entry name" value="FAD-dep_OxRdtase"/>
</dbReference>